<dbReference type="Proteomes" id="UP001059617">
    <property type="component" value="Chromosome"/>
</dbReference>
<dbReference type="InterPro" id="IPR012000">
    <property type="entry name" value="Thiamin_PyroP_enz_cen_dom"/>
</dbReference>
<comment type="similarity">
    <text evidence="2 4">Belongs to the TPP enzyme family.</text>
</comment>
<evidence type="ECO:0000256" key="4">
    <source>
        <dbReference type="RuleBase" id="RU362132"/>
    </source>
</evidence>
<name>A0ABY5VSB3_9ACTN</name>
<evidence type="ECO:0000313" key="9">
    <source>
        <dbReference type="Proteomes" id="UP001059617"/>
    </source>
</evidence>
<dbReference type="PANTHER" id="PTHR18968">
    <property type="entry name" value="THIAMINE PYROPHOSPHATE ENZYMES"/>
    <property type="match status" value="1"/>
</dbReference>
<evidence type="ECO:0000259" key="6">
    <source>
        <dbReference type="Pfam" id="PF02775"/>
    </source>
</evidence>
<evidence type="ECO:0000259" key="5">
    <source>
        <dbReference type="Pfam" id="PF00205"/>
    </source>
</evidence>
<dbReference type="EMBL" id="CP073720">
    <property type="protein sequence ID" value="UWP80097.1"/>
    <property type="molecule type" value="Genomic_DNA"/>
</dbReference>
<keyword evidence="9" id="KW-1185">Reference proteome</keyword>
<comment type="cofactor">
    <cofactor evidence="1">
        <name>thiamine diphosphate</name>
        <dbReference type="ChEBI" id="CHEBI:58937"/>
    </cofactor>
</comment>
<dbReference type="RefSeq" id="WP_259857855.1">
    <property type="nucleotide sequence ID" value="NZ_BAAAST010000016.1"/>
</dbReference>
<dbReference type="CDD" id="cd07035">
    <property type="entry name" value="TPP_PYR_POX_like"/>
    <property type="match status" value="1"/>
</dbReference>
<reference evidence="8" key="2">
    <citation type="submission" date="2022-09" db="EMBL/GenBank/DDBJ databases">
        <title>Biosynthetic gene clusters of Dactylosporangioum fulvum.</title>
        <authorList>
            <person name="Caradec T."/>
        </authorList>
    </citation>
    <scope>NUCLEOTIDE SEQUENCE</scope>
    <source>
        <strain evidence="8">NRRL B-16292</strain>
    </source>
</reference>
<dbReference type="PANTHER" id="PTHR18968:SF166">
    <property type="entry name" value="2-HYDROXYACYL-COA LYASE 2"/>
    <property type="match status" value="1"/>
</dbReference>
<evidence type="ECO:0000256" key="1">
    <source>
        <dbReference type="ARBA" id="ARBA00001964"/>
    </source>
</evidence>
<proteinExistence type="inferred from homology"/>
<evidence type="ECO:0000259" key="7">
    <source>
        <dbReference type="Pfam" id="PF02776"/>
    </source>
</evidence>
<feature type="domain" description="Thiamine pyrophosphate enzyme TPP-binding" evidence="6">
    <location>
        <begin position="387"/>
        <end position="533"/>
    </location>
</feature>
<dbReference type="Pfam" id="PF02776">
    <property type="entry name" value="TPP_enzyme_N"/>
    <property type="match status" value="1"/>
</dbReference>
<dbReference type="SUPFAM" id="SSF52467">
    <property type="entry name" value="DHS-like NAD/FAD-binding domain"/>
    <property type="match status" value="1"/>
</dbReference>
<dbReference type="Gene3D" id="3.40.50.1220">
    <property type="entry name" value="TPP-binding domain"/>
    <property type="match status" value="1"/>
</dbReference>
<evidence type="ECO:0000313" key="8">
    <source>
        <dbReference type="EMBL" id="UWP80097.1"/>
    </source>
</evidence>
<evidence type="ECO:0000256" key="2">
    <source>
        <dbReference type="ARBA" id="ARBA00007812"/>
    </source>
</evidence>
<dbReference type="CDD" id="cd00568">
    <property type="entry name" value="TPP_enzymes"/>
    <property type="match status" value="1"/>
</dbReference>
<dbReference type="InterPro" id="IPR011766">
    <property type="entry name" value="TPP_enzyme_TPP-bd"/>
</dbReference>
<dbReference type="InterPro" id="IPR012001">
    <property type="entry name" value="Thiamin_PyroP_enz_TPP-bd_dom"/>
</dbReference>
<dbReference type="Pfam" id="PF02775">
    <property type="entry name" value="TPP_enzyme_C"/>
    <property type="match status" value="1"/>
</dbReference>
<feature type="domain" description="Thiamine pyrophosphate enzyme central" evidence="5">
    <location>
        <begin position="202"/>
        <end position="326"/>
    </location>
</feature>
<feature type="domain" description="Thiamine pyrophosphate enzyme N-terminal TPP-binding" evidence="7">
    <location>
        <begin position="1"/>
        <end position="111"/>
    </location>
</feature>
<keyword evidence="3 4" id="KW-0786">Thiamine pyrophosphate</keyword>
<gene>
    <name evidence="8" type="ORF">Dfulv_33715</name>
</gene>
<dbReference type="InterPro" id="IPR045229">
    <property type="entry name" value="TPP_enz"/>
</dbReference>
<reference evidence="8" key="1">
    <citation type="submission" date="2021-04" db="EMBL/GenBank/DDBJ databases">
        <authorList>
            <person name="Hartkoorn R.C."/>
            <person name="Beaudoing E."/>
            <person name="Hot D."/>
        </authorList>
    </citation>
    <scope>NUCLEOTIDE SEQUENCE</scope>
    <source>
        <strain evidence="8">NRRL B-16292</strain>
    </source>
</reference>
<organism evidence="8 9">
    <name type="scientific">Dactylosporangium fulvum</name>
    <dbReference type="NCBI Taxonomy" id="53359"/>
    <lineage>
        <taxon>Bacteria</taxon>
        <taxon>Bacillati</taxon>
        <taxon>Actinomycetota</taxon>
        <taxon>Actinomycetes</taxon>
        <taxon>Micromonosporales</taxon>
        <taxon>Micromonosporaceae</taxon>
        <taxon>Dactylosporangium</taxon>
    </lineage>
</organism>
<dbReference type="InterPro" id="IPR029061">
    <property type="entry name" value="THDP-binding"/>
</dbReference>
<accession>A0ABY5VSB3</accession>
<dbReference type="InterPro" id="IPR029035">
    <property type="entry name" value="DHS-like_NAD/FAD-binding_dom"/>
</dbReference>
<protein>
    <submittedName>
        <fullName evidence="8">Thiamine pyrophosphate-binding protein</fullName>
    </submittedName>
</protein>
<evidence type="ECO:0000256" key="3">
    <source>
        <dbReference type="ARBA" id="ARBA00023052"/>
    </source>
</evidence>
<dbReference type="Gene3D" id="3.40.50.970">
    <property type="match status" value="2"/>
</dbReference>
<sequence length="559" mass="57707">MKAYEAVAAALAGEVGRPVFTLMSDDTAKLLVALHDRGAPLIATRHESTAVGAADGFWRSTATVGVAVVGKGPGLTNALNALLTAAKAGSGVLVVTGGSASGERGRIEAHQGTGKYIEQSAMLRALGVQALRVDEPQRLSQTVSEALIQAARGATVVLEIASDVLNSAEVAPITGEPVPAEQPAVAEAEIAELCEVLTAEGAANRVVLLAGRGAVRSGAGPLLASLADRLGAALATTLPARGLFHGHPRDVGVVGTYATPAATDLVSRADLVLAFGASLNQFTTYKGSIFGRAHLVQIDTDLRAFGRHTAVEMEIRGDAAATARRLLDELPIGGKRGYPTRADGNLVENPPIRFTDRSTQGSLDPRTVMAALDAALPADRTVVIEPGNHSAFSLPALAVTAPDRFIAPWEYSSIGTGLGPAIGAAVAHPSRTTVLCVGDGGWTMTSNDLDTAVRHRLPLVIVVSDDGGFGSEAHYLRLHGLPADLAYYANPSFVQAARAIGAAGLDVSTPDDVQRLPAMVGRHLGDGPVLLHCRMDPQARGDWIDFAFGPAVPVATGAR</sequence>
<dbReference type="SUPFAM" id="SSF52518">
    <property type="entry name" value="Thiamin diphosphate-binding fold (THDP-binding)"/>
    <property type="match status" value="2"/>
</dbReference>
<dbReference type="Pfam" id="PF00205">
    <property type="entry name" value="TPP_enzyme_M"/>
    <property type="match status" value="1"/>
</dbReference>